<sequence length="175" mass="20227">MSLSIEYFGGSGWIGWNFERDLSSGWIPQTSIILDKPIYQFEAIAEYGAYFDGVNYEPLEYGDQGEEVLSIVDMDIIDNNRAIIFLLMLGYSLDDACNMRSKADIRPTEYADFNKYMLPYYSGYVLNNPECFINKKLDDNCEFINKIPKTELENIDVCQQEHARLKLIYGSNENE</sequence>
<dbReference type="AlphaFoldDB" id="A0A1B1C3C5"/>
<protein>
    <submittedName>
        <fullName evidence="1">Uncharacterized protein</fullName>
    </submittedName>
</protein>
<evidence type="ECO:0000313" key="1">
    <source>
        <dbReference type="EMBL" id="ANP79297.1"/>
    </source>
</evidence>
<accession>A0A1B1C3C5</accession>
<dbReference type="EMBL" id="CP016231">
    <property type="protein sequence ID" value="ANP79297.1"/>
    <property type="molecule type" value="Genomic_DNA"/>
</dbReference>
<name>A0A1B1C3C5_9VIBR</name>
<organism evidence="1">
    <name type="scientific">Vibrio crassostreae 9CS106</name>
    <dbReference type="NCBI Taxonomy" id="1191300"/>
    <lineage>
        <taxon>Bacteria</taxon>
        <taxon>Pseudomonadati</taxon>
        <taxon>Pseudomonadota</taxon>
        <taxon>Gammaproteobacteria</taxon>
        <taxon>Vibrionales</taxon>
        <taxon>Vibrionaceae</taxon>
        <taxon>Vibrio</taxon>
    </lineage>
</organism>
<gene>
    <name evidence="1" type="ORF">A134_23065</name>
</gene>
<reference evidence="1" key="2">
    <citation type="submission" date="2016-06" db="EMBL/GenBank/DDBJ databases">
        <title>Adaptive Radiation by Waves of Gene Transfer Leads to Fine-Scale Resource Partitioning in Marine Microbes.</title>
        <authorList>
            <person name="Hehemann J.-H."/>
            <person name="Arevalo P."/>
            <person name="Datta M.S."/>
            <person name="Yu X."/>
            <person name="Corzett C.H."/>
            <person name="Henschel A."/>
            <person name="Preheim S.P."/>
            <person name="Timberlake S."/>
            <person name="Alm E.J."/>
            <person name="Polz M.F."/>
        </authorList>
    </citation>
    <scope>NUCLEOTIDE SEQUENCE</scope>
    <source>
        <strain evidence="1">9CS106</strain>
    </source>
</reference>
<proteinExistence type="predicted"/>
<reference evidence="1" key="1">
    <citation type="journal article" date="2012" name="Science">
        <title>Ecological populations of bacteria act as socially cohesive units of antibiotic production and resistance.</title>
        <authorList>
            <person name="Cordero O.X."/>
            <person name="Wildschutte H."/>
            <person name="Kirkup B."/>
            <person name="Proehl S."/>
            <person name="Ngo L."/>
            <person name="Hussain F."/>
            <person name="Le Roux F."/>
            <person name="Mincer T."/>
            <person name="Polz M.F."/>
        </authorList>
    </citation>
    <scope>NUCLEOTIDE SEQUENCE</scope>
    <source>
        <strain evidence="1">9CS106</strain>
    </source>
</reference>